<keyword evidence="3" id="KW-1185">Reference proteome</keyword>
<proteinExistence type="predicted"/>
<keyword evidence="1" id="KW-1133">Transmembrane helix</keyword>
<evidence type="ECO:0000256" key="1">
    <source>
        <dbReference type="SAM" id="Phobius"/>
    </source>
</evidence>
<feature type="transmembrane region" description="Helical" evidence="1">
    <location>
        <begin position="6"/>
        <end position="27"/>
    </location>
</feature>
<dbReference type="PATRIC" id="fig|1166018.3.peg.3673"/>
<sequence length="193" mass="20724">MILSHMISDAVLAGVGFWVFVTCFQGVPFYSRLLWGFFFSTISLAALTGVFTFAGLADLEPLHESLTLLAGSMGVVCIVVAVYTAVLKRPASQLSFSLTALIGMALFIALLVSPRFGVFAPVLSSLGMLLVMILSVFGLRQRLPGMGWLIVAVMLMALATKVTSFSLPIHPTDTYHYLIALALLCFGKAGKQL</sequence>
<dbReference type="Proteomes" id="UP000011058">
    <property type="component" value="Chromosome"/>
</dbReference>
<dbReference type="Pfam" id="PF22285">
    <property type="entry name" value="DUF6962"/>
    <property type="match status" value="1"/>
</dbReference>
<dbReference type="EMBL" id="HE796683">
    <property type="protein sequence ID" value="CCG99941.1"/>
    <property type="molecule type" value="Genomic_DNA"/>
</dbReference>
<evidence type="ECO:0000313" key="3">
    <source>
        <dbReference type="Proteomes" id="UP000011058"/>
    </source>
</evidence>
<keyword evidence="1" id="KW-0472">Membrane</keyword>
<dbReference type="STRING" id="1166018.FAES_1932"/>
<dbReference type="HOGENOM" id="CLU_1427057_0_0_10"/>
<dbReference type="OrthoDB" id="951869at2"/>
<feature type="transmembrane region" description="Helical" evidence="1">
    <location>
        <begin position="66"/>
        <end position="87"/>
    </location>
</feature>
<name>I0K738_9BACT</name>
<feature type="transmembrane region" description="Helical" evidence="1">
    <location>
        <begin position="34"/>
        <end position="54"/>
    </location>
</feature>
<feature type="transmembrane region" description="Helical" evidence="1">
    <location>
        <begin position="146"/>
        <end position="168"/>
    </location>
</feature>
<organism evidence="2 3">
    <name type="scientific">Fibrella aestuarina BUZ 2</name>
    <dbReference type="NCBI Taxonomy" id="1166018"/>
    <lineage>
        <taxon>Bacteria</taxon>
        <taxon>Pseudomonadati</taxon>
        <taxon>Bacteroidota</taxon>
        <taxon>Cytophagia</taxon>
        <taxon>Cytophagales</taxon>
        <taxon>Spirosomataceae</taxon>
        <taxon>Fibrella</taxon>
    </lineage>
</organism>
<dbReference type="AlphaFoldDB" id="I0K738"/>
<dbReference type="KEGG" id="fae:FAES_1932"/>
<dbReference type="RefSeq" id="WP_015331040.1">
    <property type="nucleotide sequence ID" value="NC_020054.1"/>
</dbReference>
<reference evidence="2 3" key="1">
    <citation type="journal article" date="2012" name="J. Bacteriol.">
        <title>Genome Sequence of Fibrella aestuarina BUZ 2T, a Filamentous Marine Bacterium.</title>
        <authorList>
            <person name="Filippini M."/>
            <person name="Qi W."/>
            <person name="Blom J."/>
            <person name="Goesmann A."/>
            <person name="Smits T.H."/>
            <person name="Bagheri H.C."/>
        </authorList>
    </citation>
    <scope>NUCLEOTIDE SEQUENCE [LARGE SCALE GENOMIC DNA]</scope>
    <source>
        <strain evidence="3">BUZ 2T</strain>
    </source>
</reference>
<keyword evidence="1" id="KW-0812">Transmembrane</keyword>
<feature type="transmembrane region" description="Helical" evidence="1">
    <location>
        <begin position="94"/>
        <end position="112"/>
    </location>
</feature>
<evidence type="ECO:0000313" key="2">
    <source>
        <dbReference type="EMBL" id="CCG99941.1"/>
    </source>
</evidence>
<accession>I0K738</accession>
<gene>
    <name evidence="2" type="ORF">FAES_1932</name>
</gene>
<protein>
    <submittedName>
        <fullName evidence="2">Uncharacterized protein</fullName>
    </submittedName>
</protein>
<dbReference type="InterPro" id="IPR054235">
    <property type="entry name" value="DUF6962"/>
</dbReference>
<feature type="transmembrane region" description="Helical" evidence="1">
    <location>
        <begin position="118"/>
        <end position="139"/>
    </location>
</feature>
<dbReference type="eggNOG" id="ENOG5032G9Z">
    <property type="taxonomic scope" value="Bacteria"/>
</dbReference>